<protein>
    <submittedName>
        <fullName evidence="1">Putative Abortive phage resistance protein</fullName>
    </submittedName>
</protein>
<dbReference type="RefSeq" id="WP_235751897.1">
    <property type="nucleotide sequence ID" value="NZ_JBIIEP010000026.1"/>
</dbReference>
<dbReference type="AlphaFoldDB" id="A0A1J1JDZ5"/>
<gene>
    <name evidence="1" type="ORF">PLAM_1745</name>
</gene>
<name>A0A1J1JDZ5_PLAAG</name>
<organism evidence="1">
    <name type="scientific">Planktothrix agardhii</name>
    <name type="common">Oscillatoria agardhii</name>
    <dbReference type="NCBI Taxonomy" id="1160"/>
    <lineage>
        <taxon>Bacteria</taxon>
        <taxon>Bacillati</taxon>
        <taxon>Cyanobacteriota</taxon>
        <taxon>Cyanophyceae</taxon>
        <taxon>Oscillatoriophycideae</taxon>
        <taxon>Oscillatoriales</taxon>
        <taxon>Microcoleaceae</taxon>
        <taxon>Planktothrix</taxon>
    </lineage>
</organism>
<proteinExistence type="predicted"/>
<dbReference type="Pfam" id="PF13707">
    <property type="entry name" value="RloB"/>
    <property type="match status" value="1"/>
</dbReference>
<evidence type="ECO:0000313" key="1">
    <source>
        <dbReference type="EMBL" id="CUM59712.1"/>
    </source>
</evidence>
<dbReference type="InterPro" id="IPR025591">
    <property type="entry name" value="RloB"/>
</dbReference>
<dbReference type="EMBL" id="LO018304">
    <property type="protein sequence ID" value="CUM59712.1"/>
    <property type="molecule type" value="Genomic_DNA"/>
</dbReference>
<sequence length="248" mass="28890">MARKGKLKQKATKETIERPKRVRRYEYFFLIVCEDQKTEPEYFQQFVDLFPDGTLYLRPVGTGLSPLGVVNQAIIEKAELEAESKKEFGRDDAVWVVFDKDDADFNVNTRKNFDEAFEIANQNKFEIAYSNEAFELWFLLHLEEVPSHPPIPRSDIYTRLGELIRQNPNESNFVYDHGNIEIVEKINQFGNELNAIERAEILLQAQKGVAPIQANPSTKVHLLVQKLREWIDYYTPDRTTETGLLNKY</sequence>
<accession>A0A1J1JDZ5</accession>
<reference evidence="1" key="1">
    <citation type="submission" date="2015-09" db="EMBL/GenBank/DDBJ databases">
        <authorList>
            <person name="Jackson K.R."/>
            <person name="Lunt B.L."/>
            <person name="Fisher J.N.B."/>
            <person name="Gardner A.V."/>
            <person name="Bailey M.E."/>
            <person name="Deus L.M."/>
            <person name="Earl A.S."/>
            <person name="Gibby P.D."/>
            <person name="Hartmann K.A."/>
            <person name="Liu J.E."/>
            <person name="Manci A.M."/>
            <person name="Nielsen D.A."/>
            <person name="Solomon M.B."/>
            <person name="Breakwell D.P."/>
            <person name="Burnett S.H."/>
            <person name="Grose J.H."/>
        </authorList>
    </citation>
    <scope>NUCLEOTIDE SEQUENCE</scope>
    <source>
        <strain evidence="1">7805</strain>
    </source>
</reference>